<reference evidence="1" key="2">
    <citation type="journal article" date="2015" name="J. Proteomics">
        <title>Sexual differences in the sialomes of the zebra tick, Rhipicephalus pulchellus.</title>
        <authorList>
            <person name="Tan A.W."/>
            <person name="Francischetti I.M."/>
            <person name="Slovak M."/>
            <person name="Kini R.M."/>
            <person name="Ribeiro J.M."/>
        </authorList>
    </citation>
    <scope>NUCLEOTIDE SEQUENCE</scope>
    <source>
        <tissue evidence="1">Salivary gland</tissue>
    </source>
</reference>
<protein>
    <recommendedName>
        <fullName evidence="2">Reverse transcriptase zinc-binding domain-containing protein</fullName>
    </recommendedName>
</protein>
<name>L7M273_RHIPC</name>
<sequence>MAVPSSSKSFFFKLHTGTLEVKTWMQERGLYVPWGTHCFLCRKPETIEHVFLDCWEGVFFWDILQRTIKKDLPLDAYGIRFLPVHEEDDGAPYDAVMLLGLYSIWKKYMAVRHADINTLPIREYFRQMISNFVEDCKIMDPVPEWLGKLEPLMHIKEL</sequence>
<evidence type="ECO:0000313" key="1">
    <source>
        <dbReference type="EMBL" id="JAA57194.1"/>
    </source>
</evidence>
<organism evidence="1">
    <name type="scientific">Rhipicephalus pulchellus</name>
    <name type="common">Yellow backed tick</name>
    <name type="synonym">Dermacentor pulchellus</name>
    <dbReference type="NCBI Taxonomy" id="72859"/>
    <lineage>
        <taxon>Eukaryota</taxon>
        <taxon>Metazoa</taxon>
        <taxon>Ecdysozoa</taxon>
        <taxon>Arthropoda</taxon>
        <taxon>Chelicerata</taxon>
        <taxon>Arachnida</taxon>
        <taxon>Acari</taxon>
        <taxon>Parasitiformes</taxon>
        <taxon>Ixodida</taxon>
        <taxon>Ixodoidea</taxon>
        <taxon>Ixodidae</taxon>
        <taxon>Rhipicephalinae</taxon>
        <taxon>Rhipicephalus</taxon>
        <taxon>Rhipicephalus</taxon>
    </lineage>
</organism>
<evidence type="ECO:0008006" key="2">
    <source>
        <dbReference type="Google" id="ProtNLM"/>
    </source>
</evidence>
<dbReference type="EMBL" id="GACK01007840">
    <property type="protein sequence ID" value="JAA57194.1"/>
    <property type="molecule type" value="mRNA"/>
</dbReference>
<reference evidence="1" key="1">
    <citation type="submission" date="2012-11" db="EMBL/GenBank/DDBJ databases">
        <authorList>
            <person name="Lucero-Rivera Y.E."/>
            <person name="Tovar-Ramirez D."/>
        </authorList>
    </citation>
    <scope>NUCLEOTIDE SEQUENCE</scope>
    <source>
        <tissue evidence="1">Salivary gland</tissue>
    </source>
</reference>
<dbReference type="AlphaFoldDB" id="L7M273"/>
<accession>L7M273</accession>
<proteinExistence type="evidence at transcript level"/>